<accession>A0A0U5FTM5</accession>
<name>A0A0U5FTM5_ASPCI</name>
<evidence type="ECO:0000313" key="1">
    <source>
        <dbReference type="EMBL" id="CEL02614.1"/>
    </source>
</evidence>
<reference evidence="2" key="1">
    <citation type="journal article" date="2016" name="Genome Announc.">
        <title>Draft genome sequences of fungus Aspergillus calidoustus.</title>
        <authorList>
            <person name="Horn F."/>
            <person name="Linde J."/>
            <person name="Mattern D.J."/>
            <person name="Walther G."/>
            <person name="Guthke R."/>
            <person name="Scherlach K."/>
            <person name="Martin K."/>
            <person name="Brakhage A.A."/>
            <person name="Petzke L."/>
            <person name="Valiante V."/>
        </authorList>
    </citation>
    <scope>NUCLEOTIDE SEQUENCE [LARGE SCALE GENOMIC DNA]</scope>
    <source>
        <strain evidence="2">SF006504</strain>
    </source>
</reference>
<dbReference type="Proteomes" id="UP000054771">
    <property type="component" value="Unassembled WGS sequence"/>
</dbReference>
<sequence>MTRVKNSGLNDAAVSLAGCTVLRACLLQSRINLCDDGTWDASQFEFQDADGIAYQRMVGAKEPEAEKDSSIPGYLTPYSGEEEWEGRAIWPSWRMISNRALV</sequence>
<proteinExistence type="predicted"/>
<evidence type="ECO:0000313" key="2">
    <source>
        <dbReference type="Proteomes" id="UP000054771"/>
    </source>
</evidence>
<gene>
    <name evidence="1" type="ORF">ASPCAL03781</name>
</gene>
<dbReference type="AlphaFoldDB" id="A0A0U5FTM5"/>
<organism evidence="1 2">
    <name type="scientific">Aspergillus calidoustus</name>
    <dbReference type="NCBI Taxonomy" id="454130"/>
    <lineage>
        <taxon>Eukaryota</taxon>
        <taxon>Fungi</taxon>
        <taxon>Dikarya</taxon>
        <taxon>Ascomycota</taxon>
        <taxon>Pezizomycotina</taxon>
        <taxon>Eurotiomycetes</taxon>
        <taxon>Eurotiomycetidae</taxon>
        <taxon>Eurotiales</taxon>
        <taxon>Aspergillaceae</taxon>
        <taxon>Aspergillus</taxon>
        <taxon>Aspergillus subgen. Nidulantes</taxon>
    </lineage>
</organism>
<dbReference type="EMBL" id="CDMC01000003">
    <property type="protein sequence ID" value="CEL02614.1"/>
    <property type="molecule type" value="Genomic_DNA"/>
</dbReference>
<keyword evidence="2" id="KW-1185">Reference proteome</keyword>
<protein>
    <submittedName>
        <fullName evidence="1">Uncharacterized protein</fullName>
    </submittedName>
</protein>